<dbReference type="PROSITE" id="PS51737">
    <property type="entry name" value="RECOMBINASE_DNA_BIND"/>
    <property type="match status" value="1"/>
</dbReference>
<dbReference type="InterPro" id="IPR006119">
    <property type="entry name" value="Resolv_N"/>
</dbReference>
<evidence type="ECO:0000313" key="3">
    <source>
        <dbReference type="EMBL" id="RGD75834.1"/>
    </source>
</evidence>
<dbReference type="InterPro" id="IPR050639">
    <property type="entry name" value="SSR_resolvase"/>
</dbReference>
<accession>A0A3E3E2N0</accession>
<dbReference type="RefSeq" id="WP_117530917.1">
    <property type="nucleotide sequence ID" value="NZ_QUSM01000001.1"/>
</dbReference>
<dbReference type="Gene3D" id="3.90.1750.20">
    <property type="entry name" value="Putative Large Serine Recombinase, Chain B, Domain 2"/>
    <property type="match status" value="1"/>
</dbReference>
<dbReference type="PANTHER" id="PTHR30461:SF23">
    <property type="entry name" value="DNA RECOMBINASE-RELATED"/>
    <property type="match status" value="1"/>
</dbReference>
<feature type="domain" description="Recombinase" evidence="2">
    <location>
        <begin position="183"/>
        <end position="307"/>
    </location>
</feature>
<dbReference type="EMBL" id="QUSM01000001">
    <property type="protein sequence ID" value="RGD75834.1"/>
    <property type="molecule type" value="Genomic_DNA"/>
</dbReference>
<dbReference type="Pfam" id="PF00239">
    <property type="entry name" value="Resolvase"/>
    <property type="match status" value="1"/>
</dbReference>
<comment type="caution">
    <text evidence="3">The sequence shown here is derived from an EMBL/GenBank/DDBJ whole genome shotgun (WGS) entry which is preliminary data.</text>
</comment>
<dbReference type="InterPro" id="IPR011109">
    <property type="entry name" value="DNA_bind_recombinase_dom"/>
</dbReference>
<dbReference type="Proteomes" id="UP000261212">
    <property type="component" value="Unassembled WGS sequence"/>
</dbReference>
<dbReference type="PANTHER" id="PTHR30461">
    <property type="entry name" value="DNA-INVERTASE FROM LAMBDOID PROPHAGE"/>
    <property type="match status" value="1"/>
</dbReference>
<dbReference type="Gene3D" id="3.40.50.1390">
    <property type="entry name" value="Resolvase, N-terminal catalytic domain"/>
    <property type="match status" value="1"/>
</dbReference>
<organism evidence="3 4">
    <name type="scientific">Anaerofustis stercorihominis</name>
    <dbReference type="NCBI Taxonomy" id="214853"/>
    <lineage>
        <taxon>Bacteria</taxon>
        <taxon>Bacillati</taxon>
        <taxon>Bacillota</taxon>
        <taxon>Clostridia</taxon>
        <taxon>Eubacteriales</taxon>
        <taxon>Eubacteriaceae</taxon>
        <taxon>Anaerofustis</taxon>
    </lineage>
</organism>
<dbReference type="SUPFAM" id="SSF53041">
    <property type="entry name" value="Resolvase-like"/>
    <property type="match status" value="1"/>
</dbReference>
<proteinExistence type="predicted"/>
<dbReference type="InterPro" id="IPR038109">
    <property type="entry name" value="DNA_bind_recomb_sf"/>
</dbReference>
<dbReference type="Pfam" id="PF13408">
    <property type="entry name" value="Zn_ribbon_recom"/>
    <property type="match status" value="1"/>
</dbReference>
<dbReference type="SMART" id="SM00857">
    <property type="entry name" value="Resolvase"/>
    <property type="match status" value="1"/>
</dbReference>
<evidence type="ECO:0000313" key="4">
    <source>
        <dbReference type="Proteomes" id="UP000261212"/>
    </source>
</evidence>
<dbReference type="InterPro" id="IPR025827">
    <property type="entry name" value="Zn_ribbon_recom_dom"/>
</dbReference>
<dbReference type="GO" id="GO:0003677">
    <property type="term" value="F:DNA binding"/>
    <property type="evidence" value="ECO:0007669"/>
    <property type="project" value="InterPro"/>
</dbReference>
<dbReference type="GO" id="GO:0000150">
    <property type="term" value="F:DNA strand exchange activity"/>
    <property type="evidence" value="ECO:0007669"/>
    <property type="project" value="InterPro"/>
</dbReference>
<dbReference type="PROSITE" id="PS51736">
    <property type="entry name" value="RECOMBINASES_3"/>
    <property type="match status" value="1"/>
</dbReference>
<protein>
    <submittedName>
        <fullName evidence="3">Recombinase</fullName>
    </submittedName>
</protein>
<evidence type="ECO:0000259" key="1">
    <source>
        <dbReference type="PROSITE" id="PS51736"/>
    </source>
</evidence>
<sequence>MARKSRKHQHAEMVRTSTAQAVGYIRLSVANQAESSSIQNQKFIIECWGDQHQIPILHYYIDNGFSGKRFDRPAFQKMIEDILAGKINCVIVKDLSRLGRDYITTGYYIEVIFPANGVRFVSVNDQFDTIDGITNQERPYSSRIRVPITNAFNEQVSIEIKKKVEATLDMKAQHGTFIGPRAPFGYQKSESNHDQLIPDPKAAIIVRKIFELAANGTGVTAIVRYLNEKDIPTPIQYARSNGLAGNYDDGSGDWNSRSVKYILTNRTYTGMLVQGKEKRAVVATHEPLVDTDTFDAIQRSFQAKAFNLTTNSQSTANVLKGKVICGCCGGKMQRKRGTNHADWYFFTCITKNRLGAVKCTGMYVREEDVFRAIYHQLKLYVNEHFISDLQYKQEIRRLDHDISQSDQQYQEAFRNAVHHYERFVYGEIGKEEFRAAQDVANKKKVIRDDIIASKTAYEGQYQVFHKLLKVSYKEIALSEIMDCIDEIIICPNKNIAVKWAIVP</sequence>
<dbReference type="Pfam" id="PF07508">
    <property type="entry name" value="Recombinase"/>
    <property type="match status" value="1"/>
</dbReference>
<gene>
    <name evidence="3" type="ORF">DW687_00505</name>
</gene>
<dbReference type="InterPro" id="IPR036162">
    <property type="entry name" value="Resolvase-like_N_sf"/>
</dbReference>
<reference evidence="3 4" key="1">
    <citation type="submission" date="2018-08" db="EMBL/GenBank/DDBJ databases">
        <title>A genome reference for cultivated species of the human gut microbiota.</title>
        <authorList>
            <person name="Zou Y."/>
            <person name="Xue W."/>
            <person name="Luo G."/>
        </authorList>
    </citation>
    <scope>NUCLEOTIDE SEQUENCE [LARGE SCALE GENOMIC DNA]</scope>
    <source>
        <strain evidence="3 4">AM25-6</strain>
    </source>
</reference>
<dbReference type="AlphaFoldDB" id="A0A3E3E2N0"/>
<feature type="domain" description="Resolvase/invertase-type recombinase catalytic" evidence="1">
    <location>
        <begin position="20"/>
        <end position="175"/>
    </location>
</feature>
<evidence type="ECO:0000259" key="2">
    <source>
        <dbReference type="PROSITE" id="PS51737"/>
    </source>
</evidence>
<name>A0A3E3E2N0_9FIRM</name>